<proteinExistence type="inferred from homology"/>
<evidence type="ECO:0000313" key="6">
    <source>
        <dbReference type="WBParaSite" id="nRc.2.0.1.t06765-RA"/>
    </source>
</evidence>
<evidence type="ECO:0000256" key="4">
    <source>
        <dbReference type="ARBA" id="ARBA00023288"/>
    </source>
</evidence>
<sequence>MVRKPIMDPPYMDKPHWITLYQPGLSVARVVRSLVEVSSLTIPTCAVATFKFDYSVLYEQLCTKAGQEPSLLLLYLLVHRNAGFKNFVLSRVNMENVSNVLSRNAYDLV</sequence>
<dbReference type="InterPro" id="IPR019142">
    <property type="entry name" value="Dymeclin"/>
</dbReference>
<evidence type="ECO:0000256" key="1">
    <source>
        <dbReference type="ARBA" id="ARBA00010603"/>
    </source>
</evidence>
<comment type="similarity">
    <text evidence="1">Belongs to the dymeclin family.</text>
</comment>
<dbReference type="PANTHER" id="PTHR12895">
    <property type="entry name" value="DYMECLIN"/>
    <property type="match status" value="1"/>
</dbReference>
<reference evidence="6" key="1">
    <citation type="submission" date="2022-11" db="UniProtKB">
        <authorList>
            <consortium name="WormBaseParasite"/>
        </authorList>
    </citation>
    <scope>IDENTIFICATION</scope>
</reference>
<dbReference type="Pfam" id="PF09742">
    <property type="entry name" value="Dymeclin"/>
    <property type="match status" value="1"/>
</dbReference>
<dbReference type="PANTHER" id="PTHR12895:SF9">
    <property type="entry name" value="DYMECLIN"/>
    <property type="match status" value="1"/>
</dbReference>
<dbReference type="AlphaFoldDB" id="A0A915HY56"/>
<evidence type="ECO:0000256" key="2">
    <source>
        <dbReference type="ARBA" id="ARBA00015736"/>
    </source>
</evidence>
<keyword evidence="3" id="KW-0519">Myristate</keyword>
<keyword evidence="4" id="KW-0449">Lipoprotein</keyword>
<organism evidence="5 6">
    <name type="scientific">Romanomermis culicivorax</name>
    <name type="common">Nematode worm</name>
    <dbReference type="NCBI Taxonomy" id="13658"/>
    <lineage>
        <taxon>Eukaryota</taxon>
        <taxon>Metazoa</taxon>
        <taxon>Ecdysozoa</taxon>
        <taxon>Nematoda</taxon>
        <taxon>Enoplea</taxon>
        <taxon>Dorylaimia</taxon>
        <taxon>Mermithida</taxon>
        <taxon>Mermithoidea</taxon>
        <taxon>Mermithidae</taxon>
        <taxon>Romanomermis</taxon>
    </lineage>
</organism>
<dbReference type="GO" id="GO:0007030">
    <property type="term" value="P:Golgi organization"/>
    <property type="evidence" value="ECO:0007669"/>
    <property type="project" value="TreeGrafter"/>
</dbReference>
<evidence type="ECO:0000256" key="3">
    <source>
        <dbReference type="ARBA" id="ARBA00022707"/>
    </source>
</evidence>
<protein>
    <recommendedName>
        <fullName evidence="2">Dymeclin</fullName>
    </recommendedName>
</protein>
<dbReference type="GO" id="GO:0005794">
    <property type="term" value="C:Golgi apparatus"/>
    <property type="evidence" value="ECO:0007669"/>
    <property type="project" value="TreeGrafter"/>
</dbReference>
<name>A0A915HY56_ROMCU</name>
<dbReference type="Proteomes" id="UP000887565">
    <property type="component" value="Unplaced"/>
</dbReference>
<dbReference type="WBParaSite" id="nRc.2.0.1.t06765-RA">
    <property type="protein sequence ID" value="nRc.2.0.1.t06765-RA"/>
    <property type="gene ID" value="nRc.2.0.1.g06765"/>
</dbReference>
<keyword evidence="5" id="KW-1185">Reference proteome</keyword>
<evidence type="ECO:0000313" key="5">
    <source>
        <dbReference type="Proteomes" id="UP000887565"/>
    </source>
</evidence>
<accession>A0A915HY56</accession>